<comment type="similarity">
    <text evidence="1">Belongs to the peptidase C40 family.</text>
</comment>
<dbReference type="SUPFAM" id="SSF54001">
    <property type="entry name" value="Cysteine proteinases"/>
    <property type="match status" value="1"/>
</dbReference>
<dbReference type="InterPro" id="IPR007730">
    <property type="entry name" value="SPOR-like_dom"/>
</dbReference>
<sequence length="242" mass="27211">MRKIIVYIWIGAVFLFAGCASLNAQKPLAYSVQVGSFSNVENAGRLVDSLNKKGLDAFLFKEKGMYKVRFGNYESLEIAKSKAQRYQKQGLIGDFFILSPQKYAINKQNVPKQKKSKDIRDDLVESAHDYLGVPYKWGGTSESGFDCSGLTRAVYRLNGISLPRTSFDQYDDGTAINKSKLQKGDLVFFITNKGRRINHVGIYIGNNEFIHAPSKGKVVSKARLDSNYWSKAYKGARSYLEN</sequence>
<dbReference type="RefSeq" id="WP_115026162.1">
    <property type="nucleotide sequence ID" value="NZ_UGHZ01000001.1"/>
</dbReference>
<dbReference type="GO" id="GO:0042834">
    <property type="term" value="F:peptidoglycan binding"/>
    <property type="evidence" value="ECO:0007669"/>
    <property type="project" value="InterPro"/>
</dbReference>
<dbReference type="Gene3D" id="3.90.1720.10">
    <property type="entry name" value="endopeptidase domain like (from Nostoc punctiforme)"/>
    <property type="match status" value="1"/>
</dbReference>
<dbReference type="SUPFAM" id="SSF110997">
    <property type="entry name" value="Sporulation related repeat"/>
    <property type="match status" value="1"/>
</dbReference>
<feature type="domain" description="NlpC/P60" evidence="6">
    <location>
        <begin position="117"/>
        <end position="240"/>
    </location>
</feature>
<dbReference type="GO" id="GO:0008234">
    <property type="term" value="F:cysteine-type peptidase activity"/>
    <property type="evidence" value="ECO:0007669"/>
    <property type="project" value="UniProtKB-KW"/>
</dbReference>
<dbReference type="AlphaFoldDB" id="A0A377JR21"/>
<proteinExistence type="inferred from homology"/>
<evidence type="ECO:0000256" key="3">
    <source>
        <dbReference type="ARBA" id="ARBA00022801"/>
    </source>
</evidence>
<dbReference type="InterPro" id="IPR051202">
    <property type="entry name" value="Peptidase_C40"/>
</dbReference>
<dbReference type="InterPro" id="IPR000064">
    <property type="entry name" value="NLP_P60_dom"/>
</dbReference>
<dbReference type="Pfam" id="PF05036">
    <property type="entry name" value="SPOR"/>
    <property type="match status" value="1"/>
</dbReference>
<dbReference type="PROSITE" id="PS51257">
    <property type="entry name" value="PROKAR_LIPOPROTEIN"/>
    <property type="match status" value="1"/>
</dbReference>
<evidence type="ECO:0000256" key="1">
    <source>
        <dbReference type="ARBA" id="ARBA00007074"/>
    </source>
</evidence>
<dbReference type="InterPro" id="IPR038765">
    <property type="entry name" value="Papain-like_cys_pep_sf"/>
</dbReference>
<evidence type="ECO:0000256" key="4">
    <source>
        <dbReference type="ARBA" id="ARBA00022807"/>
    </source>
</evidence>
<reference evidence="7 8" key="1">
    <citation type="submission" date="2018-06" db="EMBL/GenBank/DDBJ databases">
        <authorList>
            <consortium name="Pathogen Informatics"/>
            <person name="Doyle S."/>
        </authorList>
    </citation>
    <scope>NUCLEOTIDE SEQUENCE [LARGE SCALE GENOMIC DNA]</scope>
    <source>
        <strain evidence="7 8">NCTC12221</strain>
    </source>
</reference>
<dbReference type="InterPro" id="IPR036680">
    <property type="entry name" value="SPOR-like_sf"/>
</dbReference>
<dbReference type="PROSITE" id="PS51724">
    <property type="entry name" value="SPOR"/>
    <property type="match status" value="1"/>
</dbReference>
<gene>
    <name evidence="7" type="primary">ykfC</name>
    <name evidence="7" type="ORF">NCTC12221_00916</name>
</gene>
<feature type="domain" description="SPOR" evidence="5">
    <location>
        <begin position="24"/>
        <end position="99"/>
    </location>
</feature>
<evidence type="ECO:0000256" key="2">
    <source>
        <dbReference type="ARBA" id="ARBA00022670"/>
    </source>
</evidence>
<keyword evidence="4" id="KW-0788">Thiol protease</keyword>
<dbReference type="EC" id="3.4.-.-" evidence="7"/>
<keyword evidence="3 7" id="KW-0378">Hydrolase</keyword>
<evidence type="ECO:0000313" key="7">
    <source>
        <dbReference type="EMBL" id="STP09472.1"/>
    </source>
</evidence>
<evidence type="ECO:0000313" key="8">
    <source>
        <dbReference type="Proteomes" id="UP000255335"/>
    </source>
</evidence>
<protein>
    <submittedName>
        <fullName evidence="7">NLP/P60 family lipoprotein</fullName>
        <ecNumber evidence="7">3.4.-.-</ecNumber>
    </submittedName>
</protein>
<organism evidence="7 8">
    <name type="scientific">Helicobacter cinaedi</name>
    <dbReference type="NCBI Taxonomy" id="213"/>
    <lineage>
        <taxon>Bacteria</taxon>
        <taxon>Pseudomonadati</taxon>
        <taxon>Campylobacterota</taxon>
        <taxon>Epsilonproteobacteria</taxon>
        <taxon>Campylobacterales</taxon>
        <taxon>Helicobacteraceae</taxon>
        <taxon>Helicobacter</taxon>
    </lineage>
</organism>
<name>A0A377JR21_9HELI</name>
<keyword evidence="2" id="KW-0645">Protease</keyword>
<dbReference type="PROSITE" id="PS51935">
    <property type="entry name" value="NLPC_P60"/>
    <property type="match status" value="1"/>
</dbReference>
<evidence type="ECO:0000259" key="5">
    <source>
        <dbReference type="PROSITE" id="PS51724"/>
    </source>
</evidence>
<dbReference type="GO" id="GO:0006508">
    <property type="term" value="P:proteolysis"/>
    <property type="evidence" value="ECO:0007669"/>
    <property type="project" value="UniProtKB-KW"/>
</dbReference>
<keyword evidence="7" id="KW-0449">Lipoprotein</keyword>
<dbReference type="EMBL" id="UGHZ01000001">
    <property type="protein sequence ID" value="STP09472.1"/>
    <property type="molecule type" value="Genomic_DNA"/>
</dbReference>
<dbReference type="PANTHER" id="PTHR47053">
    <property type="entry name" value="MUREIN DD-ENDOPEPTIDASE MEPH-RELATED"/>
    <property type="match status" value="1"/>
</dbReference>
<evidence type="ECO:0000259" key="6">
    <source>
        <dbReference type="PROSITE" id="PS51935"/>
    </source>
</evidence>
<dbReference type="Pfam" id="PF00877">
    <property type="entry name" value="NLPC_P60"/>
    <property type="match status" value="1"/>
</dbReference>
<dbReference type="Proteomes" id="UP000255335">
    <property type="component" value="Unassembled WGS sequence"/>
</dbReference>
<dbReference type="Gene3D" id="3.30.70.1070">
    <property type="entry name" value="Sporulation related repeat"/>
    <property type="match status" value="1"/>
</dbReference>
<accession>A0A377JR21</accession>
<dbReference type="PANTHER" id="PTHR47053:SF1">
    <property type="entry name" value="MUREIN DD-ENDOPEPTIDASE MEPH-RELATED"/>
    <property type="match status" value="1"/>
</dbReference>